<gene>
    <name evidence="1" type="ORF">SSLN_LOCUS5017</name>
</gene>
<dbReference type="AlphaFoldDB" id="A0A183SLB9"/>
<organism evidence="3">
    <name type="scientific">Schistocephalus solidus</name>
    <name type="common">Tapeworm</name>
    <dbReference type="NCBI Taxonomy" id="70667"/>
    <lineage>
        <taxon>Eukaryota</taxon>
        <taxon>Metazoa</taxon>
        <taxon>Spiralia</taxon>
        <taxon>Lophotrochozoa</taxon>
        <taxon>Platyhelminthes</taxon>
        <taxon>Cestoda</taxon>
        <taxon>Eucestoda</taxon>
        <taxon>Diphyllobothriidea</taxon>
        <taxon>Diphyllobothriidae</taxon>
        <taxon>Schistocephalus</taxon>
    </lineage>
</organism>
<evidence type="ECO:0000313" key="1">
    <source>
        <dbReference type="EMBL" id="VDL91402.1"/>
    </source>
</evidence>
<protein>
    <submittedName>
        <fullName evidence="1 3">Uncharacterized protein</fullName>
    </submittedName>
</protein>
<sequence>MVKESFPGLDEPGSGSKTSNLPRFTLVVLPFKTVSVRFDCFRIFVGDQIDTIATTVDREMFKTFGLESFIGSPLFGHKYTFSGYSLYDDGFQQRPPSVVTLLTQGFSLPCGIHPHIPVFAVILIFNSGN</sequence>
<accession>A0A183SLB9</accession>
<dbReference type="EMBL" id="UYSU01033087">
    <property type="protein sequence ID" value="VDL91402.1"/>
    <property type="molecule type" value="Genomic_DNA"/>
</dbReference>
<name>A0A183SLB9_SCHSO</name>
<reference evidence="1 2" key="2">
    <citation type="submission" date="2018-11" db="EMBL/GenBank/DDBJ databases">
        <authorList>
            <consortium name="Pathogen Informatics"/>
        </authorList>
    </citation>
    <scope>NUCLEOTIDE SEQUENCE [LARGE SCALE GENOMIC DNA]</scope>
    <source>
        <strain evidence="1 2">NST_G2</strain>
    </source>
</reference>
<proteinExistence type="predicted"/>
<reference evidence="3" key="1">
    <citation type="submission" date="2016-06" db="UniProtKB">
        <authorList>
            <consortium name="WormBaseParasite"/>
        </authorList>
    </citation>
    <scope>IDENTIFICATION</scope>
</reference>
<evidence type="ECO:0000313" key="2">
    <source>
        <dbReference type="Proteomes" id="UP000275846"/>
    </source>
</evidence>
<dbReference type="Proteomes" id="UP000275846">
    <property type="component" value="Unassembled WGS sequence"/>
</dbReference>
<dbReference type="WBParaSite" id="SSLN_0000518001-mRNA-1">
    <property type="protein sequence ID" value="SSLN_0000518001-mRNA-1"/>
    <property type="gene ID" value="SSLN_0000518001"/>
</dbReference>
<keyword evidence="2" id="KW-1185">Reference proteome</keyword>
<evidence type="ECO:0000313" key="3">
    <source>
        <dbReference type="WBParaSite" id="SSLN_0000518001-mRNA-1"/>
    </source>
</evidence>